<dbReference type="PANTHER" id="PTHR42711">
    <property type="entry name" value="ABC TRANSPORTER ATP-BINDING PROTEIN"/>
    <property type="match status" value="1"/>
</dbReference>
<evidence type="ECO:0000313" key="6">
    <source>
        <dbReference type="Proteomes" id="UP001518925"/>
    </source>
</evidence>
<dbReference type="InterPro" id="IPR050763">
    <property type="entry name" value="ABC_transporter_ATP-binding"/>
</dbReference>
<dbReference type="InterPro" id="IPR003439">
    <property type="entry name" value="ABC_transporter-like_ATP-bd"/>
</dbReference>
<keyword evidence="2" id="KW-0547">Nucleotide-binding</keyword>
<dbReference type="Pfam" id="PF00005">
    <property type="entry name" value="ABC_tran"/>
    <property type="match status" value="1"/>
</dbReference>
<dbReference type="InterPro" id="IPR003593">
    <property type="entry name" value="AAA+_ATPase"/>
</dbReference>
<feature type="domain" description="ABC transporter" evidence="4">
    <location>
        <begin position="22"/>
        <end position="255"/>
    </location>
</feature>
<reference evidence="5 6" key="1">
    <citation type="submission" date="2021-02" db="EMBL/GenBank/DDBJ databases">
        <title>Bacillus sp. RD4P76, an endophyte from a halophyte.</title>
        <authorList>
            <person name="Sun J.-Q."/>
        </authorList>
    </citation>
    <scope>NUCLEOTIDE SEQUENCE [LARGE SCALE GENOMIC DNA]</scope>
    <source>
        <strain evidence="5 6">RD4P76</strain>
    </source>
</reference>
<dbReference type="Gene3D" id="3.40.50.300">
    <property type="entry name" value="P-loop containing nucleotide triphosphate hydrolases"/>
    <property type="match status" value="1"/>
</dbReference>
<evidence type="ECO:0000256" key="1">
    <source>
        <dbReference type="ARBA" id="ARBA00022448"/>
    </source>
</evidence>
<keyword evidence="1" id="KW-0813">Transport</keyword>
<keyword evidence="3 5" id="KW-0067">ATP-binding</keyword>
<dbReference type="EMBL" id="JAFELM010000043">
    <property type="protein sequence ID" value="MBM6619380.1"/>
    <property type="molecule type" value="Genomic_DNA"/>
</dbReference>
<dbReference type="SUPFAM" id="SSF52540">
    <property type="entry name" value="P-loop containing nucleoside triphosphate hydrolases"/>
    <property type="match status" value="1"/>
</dbReference>
<dbReference type="PANTHER" id="PTHR42711:SF1">
    <property type="entry name" value="ABC-TRANSPORT PROTEIN, ATP-BINDING COMPONENT"/>
    <property type="match status" value="1"/>
</dbReference>
<evidence type="ECO:0000256" key="2">
    <source>
        <dbReference type="ARBA" id="ARBA00022741"/>
    </source>
</evidence>
<sequence length="341" mass="38604">MIIVKDLKKEYKIAKRDPGLSGAIKSLFKRVYVTKHAVKGLEFSIQQGETVAYIGANGAGKSTTIKMLTGILTPTSGEVTVNGIVPYKQRQKNAKNIGAVFGQRTQLFWDIPVRESFDLLKHIYEIPEKEYQETVSMFTEVLHLEPLLGIPVRQLSLGQKMRCELAAAFLHRPSVVYLDEPTIGLDIAVKVRIRQFIKEMNVRWGTTVLLTTHDMQDIEEICDRIIIIDDGNILYDGDLANIKRQFGQKRVIHFDLVQKESFVLPVELIGKVDIQSSEDESKLSLSFDHEETSSSFVISTIMNHYNVQDLSVSDPRIESIVEDIYNKREIGDVHEKVLAAD</sequence>
<dbReference type="InterPro" id="IPR027417">
    <property type="entry name" value="P-loop_NTPase"/>
</dbReference>
<dbReference type="RefSeq" id="WP_204204834.1">
    <property type="nucleotide sequence ID" value="NZ_JAFELM010000043.1"/>
</dbReference>
<protein>
    <submittedName>
        <fullName evidence="5">ATP-binding cassette domain-containing protein</fullName>
    </submittedName>
</protein>
<dbReference type="PROSITE" id="PS50893">
    <property type="entry name" value="ABC_TRANSPORTER_2"/>
    <property type="match status" value="1"/>
</dbReference>
<accession>A0ABS2DMW5</accession>
<evidence type="ECO:0000313" key="5">
    <source>
        <dbReference type="EMBL" id="MBM6619380.1"/>
    </source>
</evidence>
<name>A0ABS2DMW5_9BACI</name>
<comment type="caution">
    <text evidence="5">The sequence shown here is derived from an EMBL/GenBank/DDBJ whole genome shotgun (WGS) entry which is preliminary data.</text>
</comment>
<gene>
    <name evidence="5" type="ORF">JR050_17095</name>
</gene>
<dbReference type="SMART" id="SM00382">
    <property type="entry name" value="AAA"/>
    <property type="match status" value="1"/>
</dbReference>
<evidence type="ECO:0000259" key="4">
    <source>
        <dbReference type="PROSITE" id="PS50893"/>
    </source>
</evidence>
<organism evidence="5 6">
    <name type="scientific">Bacillus suaedaesalsae</name>
    <dbReference type="NCBI Taxonomy" id="2810349"/>
    <lineage>
        <taxon>Bacteria</taxon>
        <taxon>Bacillati</taxon>
        <taxon>Bacillota</taxon>
        <taxon>Bacilli</taxon>
        <taxon>Bacillales</taxon>
        <taxon>Bacillaceae</taxon>
        <taxon>Bacillus</taxon>
    </lineage>
</organism>
<dbReference type="Proteomes" id="UP001518925">
    <property type="component" value="Unassembled WGS sequence"/>
</dbReference>
<dbReference type="GO" id="GO:0005524">
    <property type="term" value="F:ATP binding"/>
    <property type="evidence" value="ECO:0007669"/>
    <property type="project" value="UniProtKB-KW"/>
</dbReference>
<evidence type="ECO:0000256" key="3">
    <source>
        <dbReference type="ARBA" id="ARBA00022840"/>
    </source>
</evidence>
<proteinExistence type="predicted"/>
<keyword evidence="6" id="KW-1185">Reference proteome</keyword>